<evidence type="ECO:0000259" key="1">
    <source>
        <dbReference type="Pfam" id="PF05235"/>
    </source>
</evidence>
<dbReference type="InterPro" id="IPR007899">
    <property type="entry name" value="CHAD_dom"/>
</dbReference>
<protein>
    <submittedName>
        <fullName evidence="2">CHAD domain-containing protein</fullName>
    </submittedName>
</protein>
<gene>
    <name evidence="2" type="ORF">L0U88_08450</name>
</gene>
<feature type="domain" description="CHAD" evidence="1">
    <location>
        <begin position="12"/>
        <end position="216"/>
    </location>
</feature>
<organism evidence="2 3">
    <name type="scientific">Flavihumibacter fluminis</name>
    <dbReference type="NCBI Taxonomy" id="2909236"/>
    <lineage>
        <taxon>Bacteria</taxon>
        <taxon>Pseudomonadati</taxon>
        <taxon>Bacteroidota</taxon>
        <taxon>Chitinophagia</taxon>
        <taxon>Chitinophagales</taxon>
        <taxon>Chitinophagaceae</taxon>
        <taxon>Flavihumibacter</taxon>
    </lineage>
</organism>
<dbReference type="Proteomes" id="UP001200145">
    <property type="component" value="Unassembled WGS sequence"/>
</dbReference>
<name>A0ABS9BHU7_9BACT</name>
<proteinExistence type="predicted"/>
<comment type="caution">
    <text evidence="2">The sequence shown here is derived from an EMBL/GenBank/DDBJ whole genome shotgun (WGS) entry which is preliminary data.</text>
</comment>
<keyword evidence="3" id="KW-1185">Reference proteome</keyword>
<reference evidence="2 3" key="1">
    <citation type="submission" date="2022-01" db="EMBL/GenBank/DDBJ databases">
        <title>Flavihumibacter sp. nov., isolated from sediment of a river.</title>
        <authorList>
            <person name="Liu H."/>
        </authorList>
    </citation>
    <scope>NUCLEOTIDE SEQUENCE [LARGE SCALE GENOMIC DNA]</scope>
    <source>
        <strain evidence="2 3">RY-1</strain>
    </source>
</reference>
<sequence length="251" mass="29296">MKKTQDKPAAFISTHLKSVEQQLADFKVDGDPEHLHLLRVAIKKVKAILDLLEVNYDVNYDTKKLQKLFNKAGKIRELQLNALLLKKHHCHPESLIEELEFVQYALQEKLVKGIPGYSKGVKKFRKETDFSFPLPAFNKIEKYLAKKKRKADRNFDAHTRSGMHSFRMKIKSLLFVYSVLPNKIKNKLDLPIELLQDLQEEVGAWHDAWAAIQFLQHKKIDQQLNCMEVLYQLEANQFGILLSKYPDMRLN</sequence>
<dbReference type="InterPro" id="IPR038186">
    <property type="entry name" value="CHAD_dom_sf"/>
</dbReference>
<evidence type="ECO:0000313" key="3">
    <source>
        <dbReference type="Proteomes" id="UP001200145"/>
    </source>
</evidence>
<dbReference type="Gene3D" id="1.40.20.10">
    <property type="entry name" value="CHAD domain"/>
    <property type="match status" value="2"/>
</dbReference>
<dbReference type="Pfam" id="PF05235">
    <property type="entry name" value="CHAD"/>
    <property type="match status" value="1"/>
</dbReference>
<dbReference type="RefSeq" id="WP_234865511.1">
    <property type="nucleotide sequence ID" value="NZ_JAKEVY010000002.1"/>
</dbReference>
<accession>A0ABS9BHU7</accession>
<dbReference type="EMBL" id="JAKEVY010000002">
    <property type="protein sequence ID" value="MCF1714652.1"/>
    <property type="molecule type" value="Genomic_DNA"/>
</dbReference>
<evidence type="ECO:0000313" key="2">
    <source>
        <dbReference type="EMBL" id="MCF1714652.1"/>
    </source>
</evidence>